<dbReference type="InParanoid" id="A0A165G8C3"/>
<dbReference type="PANTHER" id="PTHR47642">
    <property type="entry name" value="ATP-DEPENDENT DNA HELICASE"/>
    <property type="match status" value="1"/>
</dbReference>
<gene>
    <name evidence="2" type="ORF">LAESUDRAFT_645761</name>
</gene>
<dbReference type="Proteomes" id="UP000076871">
    <property type="component" value="Unassembled WGS sequence"/>
</dbReference>
<dbReference type="RefSeq" id="XP_040767709.1">
    <property type="nucleotide sequence ID" value="XM_040903939.1"/>
</dbReference>
<protein>
    <recommendedName>
        <fullName evidence="4">ATP-dependent DNA helicase</fullName>
    </recommendedName>
</protein>
<keyword evidence="3" id="KW-1185">Reference proteome</keyword>
<dbReference type="AlphaFoldDB" id="A0A165G8C3"/>
<proteinExistence type="predicted"/>
<feature type="region of interest" description="Disordered" evidence="1">
    <location>
        <begin position="417"/>
        <end position="447"/>
    </location>
</feature>
<dbReference type="InterPro" id="IPR051055">
    <property type="entry name" value="PIF1_helicase"/>
</dbReference>
<dbReference type="EMBL" id="KV427610">
    <property type="protein sequence ID" value="KZT09969.1"/>
    <property type="molecule type" value="Genomic_DNA"/>
</dbReference>
<organism evidence="2 3">
    <name type="scientific">Laetiporus sulphureus 93-53</name>
    <dbReference type="NCBI Taxonomy" id="1314785"/>
    <lineage>
        <taxon>Eukaryota</taxon>
        <taxon>Fungi</taxon>
        <taxon>Dikarya</taxon>
        <taxon>Basidiomycota</taxon>
        <taxon>Agaricomycotina</taxon>
        <taxon>Agaricomycetes</taxon>
        <taxon>Polyporales</taxon>
        <taxon>Laetiporus</taxon>
    </lineage>
</organism>
<reference evidence="2 3" key="1">
    <citation type="journal article" date="2016" name="Mol. Biol. Evol.">
        <title>Comparative Genomics of Early-Diverging Mushroom-Forming Fungi Provides Insights into the Origins of Lignocellulose Decay Capabilities.</title>
        <authorList>
            <person name="Nagy L.G."/>
            <person name="Riley R."/>
            <person name="Tritt A."/>
            <person name="Adam C."/>
            <person name="Daum C."/>
            <person name="Floudas D."/>
            <person name="Sun H."/>
            <person name="Yadav J.S."/>
            <person name="Pangilinan J."/>
            <person name="Larsson K.H."/>
            <person name="Matsuura K."/>
            <person name="Barry K."/>
            <person name="Labutti K."/>
            <person name="Kuo R."/>
            <person name="Ohm R.A."/>
            <person name="Bhattacharya S.S."/>
            <person name="Shirouzu T."/>
            <person name="Yoshinaga Y."/>
            <person name="Martin F.M."/>
            <person name="Grigoriev I.V."/>
            <person name="Hibbett D.S."/>
        </authorList>
    </citation>
    <scope>NUCLEOTIDE SEQUENCE [LARGE SCALE GENOMIC DNA]</scope>
    <source>
        <strain evidence="2 3">93-53</strain>
    </source>
</reference>
<evidence type="ECO:0000313" key="3">
    <source>
        <dbReference type="Proteomes" id="UP000076871"/>
    </source>
</evidence>
<dbReference type="GeneID" id="63820969"/>
<dbReference type="SUPFAM" id="SSF52540">
    <property type="entry name" value="P-loop containing nucleoside triphosphate hydrolases"/>
    <property type="match status" value="1"/>
</dbReference>
<evidence type="ECO:0000256" key="1">
    <source>
        <dbReference type="SAM" id="MobiDB-lite"/>
    </source>
</evidence>
<accession>A0A165G8C3</accession>
<sequence>MRSAVKNEGKPFRGINMIFSGDFAQLSPAGSGHSLFSHKVRSVLHITSSHYEQESSIGKSLWHQFTTAVILRENMRQKQQTPDNAKIRKALGNLRYKSCTQADIQHLKGYIAGHAADRPKLNQPRFRNVSFITPWNAYRDKINDLGCTCFVREIGQQLITFYSEDKKAKHATVNPQRSSNVIDPETQRVLWNLPHDCTDNHPRKLTLCIGMPVMIKSNEATECCVTNGAEGVVAGWKARPLEDNKLALDTLFVQLTSAPTPIKLEGLPENVVPISHQLMKIACIMPNDRTVSIVRDQVAVILNFAMTDFTSQGRTRPDNVCDLQNCKSHQSIYTCLSKGSTYQGTLIVQGFDERKLMRGISGSLRQEFRDLELLDEITNLRYNKKLPDIVKGVTRNALIVSYRAWRGTMHKALKWSNEDPYPLDDPEPDSPWQMLGKPSKHVDDAQKASVAQKKLMKIKPVYRYVPEKGIKTLSMVSNDQDGKKR</sequence>
<dbReference type="OrthoDB" id="432234at2759"/>
<evidence type="ECO:0000313" key="2">
    <source>
        <dbReference type="EMBL" id="KZT09969.1"/>
    </source>
</evidence>
<dbReference type="InterPro" id="IPR027417">
    <property type="entry name" value="P-loop_NTPase"/>
</dbReference>
<name>A0A165G8C3_9APHY</name>
<dbReference type="STRING" id="1314785.A0A165G8C3"/>
<evidence type="ECO:0008006" key="4">
    <source>
        <dbReference type="Google" id="ProtNLM"/>
    </source>
</evidence>